<keyword evidence="1" id="KW-0472">Membrane</keyword>
<keyword evidence="1" id="KW-1133">Transmembrane helix</keyword>
<dbReference type="InterPro" id="IPR021484">
    <property type="entry name" value="DUF3137"/>
</dbReference>
<comment type="caution">
    <text evidence="2">The sequence shown here is derived from an EMBL/GenBank/DDBJ whole genome shotgun (WGS) entry which is preliminary data.</text>
</comment>
<dbReference type="EMBL" id="JABZRD010000111">
    <property type="protein sequence ID" value="MBF1283387.1"/>
    <property type="molecule type" value="Genomic_DNA"/>
</dbReference>
<evidence type="ECO:0000313" key="2">
    <source>
        <dbReference type="EMBL" id="MBF1283387.1"/>
    </source>
</evidence>
<accession>A0A930DN69</accession>
<dbReference type="AlphaFoldDB" id="A0A930DN69"/>
<organism evidence="2 3">
    <name type="scientific">Oribacterium parvum</name>
    <dbReference type="NCBI Taxonomy" id="1501329"/>
    <lineage>
        <taxon>Bacteria</taxon>
        <taxon>Bacillati</taxon>
        <taxon>Bacillota</taxon>
        <taxon>Clostridia</taxon>
        <taxon>Lachnospirales</taxon>
        <taxon>Lachnospiraceae</taxon>
        <taxon>Oribacterium</taxon>
    </lineage>
</organism>
<name>A0A930DN69_9FIRM</name>
<protein>
    <submittedName>
        <fullName evidence="2">DUF3137 domain-containing protein</fullName>
    </submittedName>
</protein>
<evidence type="ECO:0000256" key="1">
    <source>
        <dbReference type="SAM" id="Phobius"/>
    </source>
</evidence>
<dbReference type="Proteomes" id="UP000709351">
    <property type="component" value="Unassembled WGS sequence"/>
</dbReference>
<dbReference type="Pfam" id="PF11335">
    <property type="entry name" value="DUF3137"/>
    <property type="match status" value="1"/>
</dbReference>
<feature type="transmembrane region" description="Helical" evidence="1">
    <location>
        <begin position="47"/>
        <end position="80"/>
    </location>
</feature>
<evidence type="ECO:0000313" key="3">
    <source>
        <dbReference type="Proteomes" id="UP000709351"/>
    </source>
</evidence>
<reference evidence="2" key="1">
    <citation type="submission" date="2020-04" db="EMBL/GenBank/DDBJ databases">
        <title>Deep metagenomics examines the oral microbiome during advanced dental caries in children, revealing novel taxa and co-occurrences with host molecules.</title>
        <authorList>
            <person name="Baker J.L."/>
            <person name="Morton J.T."/>
            <person name="Dinis M."/>
            <person name="Alvarez R."/>
            <person name="Tran N.C."/>
            <person name="Knight R."/>
            <person name="Edlund A."/>
        </authorList>
    </citation>
    <scope>NUCLEOTIDE SEQUENCE</scope>
    <source>
        <strain evidence="2">JCVI_24_bin.2</strain>
    </source>
</reference>
<proteinExistence type="predicted"/>
<keyword evidence="1" id="KW-0812">Transmembrane</keyword>
<sequence length="322" mass="38100">MAEEIRESREEELERIRQIEASSEYQGKLQILREKMKLNLRWKMYKIAMVIGAILLFAMFKFVGLGIAAVLGFIFVYPVFKRKRELFREKKENNEVLYVERFLSPIVKEIFPAGEMKVTPDFLLDPVKKVCPSSTNYRGNTELSFHDSRELSVMNLYAYHVVESTDSKGRTSRKEVTDFYGQVFRMRFPRPFSGHIRIIPTEKTAILKREIQNYPGKQKNELKIDTEDIRHNEHYNIFCTDEFMARRFLNPTVLEWFDKNIAESRTAIYIEDSSMYISRYTGYQLFPVPKTVEAIDKLSMVEEYKKLRAEIDFIEGFTEIFT</sequence>
<gene>
    <name evidence="2" type="ORF">HXM93_02475</name>
</gene>